<dbReference type="OrthoDB" id="34053at10239"/>
<organism evidence="1 2">
    <name type="scientific">Invertebrate iridovirus 25</name>
    <dbReference type="NCBI Taxonomy" id="1301280"/>
    <lineage>
        <taxon>Viruses</taxon>
        <taxon>Varidnaviria</taxon>
        <taxon>Bamfordvirae</taxon>
        <taxon>Nucleocytoviricota</taxon>
        <taxon>Megaviricetes</taxon>
        <taxon>Pimascovirales</taxon>
        <taxon>Pimascovirales incertae sedis</taxon>
        <taxon>Iridoviridae</taxon>
        <taxon>Betairidovirinae</taxon>
        <taxon>Chloriridovirus</taxon>
        <taxon>Chloriridovirus simulium2</taxon>
    </lineage>
</organism>
<dbReference type="Proteomes" id="UP000097612">
    <property type="component" value="Segment"/>
</dbReference>
<dbReference type="GeneID" id="18501387"/>
<sequence length="145" mass="17053">MKYKDFYQYLDVTLSKTKEVATIGPSISIKIGENPKITIVKEDCIFTSRFVIFPIKIYGENLRHLNVLILDQKTKIIERYEPFNHHLNFCQINDLLESLLYKLMAKKKIYFLKYQTTLNTETVLVSKNCGLYCIKYISEKIKGNK</sequence>
<keyword evidence="2" id="KW-1185">Reference proteome</keyword>
<evidence type="ECO:0000313" key="1">
    <source>
        <dbReference type="EMBL" id="CCV02033.1"/>
    </source>
</evidence>
<evidence type="ECO:0000313" key="2">
    <source>
        <dbReference type="Proteomes" id="UP000097612"/>
    </source>
</evidence>
<dbReference type="EMBL" id="HF920635">
    <property type="protein sequence ID" value="CCV02033.1"/>
    <property type="molecule type" value="Genomic_DNA"/>
</dbReference>
<reference evidence="1 2" key="1">
    <citation type="journal article" date="2013" name="Arch. Virol.">
        <title>Complete genome sequence of invertebrate iridovirus IIV-25 isolated from a blackfly larva.</title>
        <authorList>
            <person name="Piegu B."/>
            <person name="Guizard S."/>
            <person name="Spears T."/>
            <person name="Cruaud C."/>
            <person name="Couloux A."/>
            <person name="Bideshi D.K."/>
            <person name="Federici B.A."/>
            <person name="Bigot Y."/>
        </authorList>
    </citation>
    <scope>NUCLEOTIDE SEQUENCE [LARGE SCALE GENOMIC DNA]</scope>
</reference>
<dbReference type="RefSeq" id="YP_009010548.1">
    <property type="nucleotide sequence ID" value="NC_023613.1"/>
</dbReference>
<name>W8W1H0_9VIRU</name>
<accession>W8W1H0</accession>
<proteinExistence type="predicted"/>
<gene>
    <name evidence="1" type="primary">015R</name>
    <name evidence="1" type="ORF">IIV25_015R</name>
</gene>
<protein>
    <submittedName>
        <fullName evidence="1">Uncharacterized protein</fullName>
    </submittedName>
</protein>
<dbReference type="KEGG" id="vg:18501387"/>